<reference evidence="1" key="1">
    <citation type="submission" date="2020-12" db="EMBL/GenBank/DDBJ databases">
        <title>Paenibacillus polymyxa LMG 27872: a double-edged sword.</title>
        <authorList>
            <person name="Langendries S."/>
            <person name="Garcia Mendez S."/>
            <person name="Beirinckx S."/>
            <person name="Viaene T."/>
            <person name="Baeyen S."/>
            <person name="Goeminne G."/>
            <person name="Willems A."/>
            <person name="Debode J."/>
            <person name="Goormachtig S."/>
        </authorList>
    </citation>
    <scope>NUCLEOTIDE SEQUENCE</scope>
    <source>
        <strain evidence="1">LMG 27872</strain>
    </source>
</reference>
<dbReference type="GO" id="GO:0015074">
    <property type="term" value="P:DNA integration"/>
    <property type="evidence" value="ECO:0007669"/>
    <property type="project" value="InterPro"/>
</dbReference>
<organism evidence="1 2">
    <name type="scientific">Paenibacillus polymyxa</name>
    <name type="common">Bacillus polymyxa</name>
    <dbReference type="NCBI Taxonomy" id="1406"/>
    <lineage>
        <taxon>Bacteria</taxon>
        <taxon>Bacillati</taxon>
        <taxon>Bacillota</taxon>
        <taxon>Bacilli</taxon>
        <taxon>Bacillales</taxon>
        <taxon>Paenibacillaceae</taxon>
        <taxon>Paenibacillus</taxon>
    </lineage>
</organism>
<name>A0A8I1LR89_PAEPO</name>
<dbReference type="Proteomes" id="UP000650605">
    <property type="component" value="Unassembled WGS sequence"/>
</dbReference>
<dbReference type="AlphaFoldDB" id="A0A8I1LR89"/>
<evidence type="ECO:0000313" key="2">
    <source>
        <dbReference type="Proteomes" id="UP000650605"/>
    </source>
</evidence>
<protein>
    <submittedName>
        <fullName evidence="1">Uncharacterized protein</fullName>
    </submittedName>
</protein>
<accession>A0A8I1LR89</accession>
<dbReference type="EMBL" id="JAEHFQ010000007">
    <property type="protein sequence ID" value="MBM0634256.1"/>
    <property type="molecule type" value="Genomic_DNA"/>
</dbReference>
<gene>
    <name evidence="1" type="ORF">JDW19_14155</name>
</gene>
<comment type="caution">
    <text evidence="1">The sequence shown here is derived from an EMBL/GenBank/DDBJ whole genome shotgun (WGS) entry which is preliminary data.</text>
</comment>
<evidence type="ECO:0000313" key="1">
    <source>
        <dbReference type="EMBL" id="MBM0634256.1"/>
    </source>
</evidence>
<proteinExistence type="predicted"/>
<sequence length="34" mass="4171">MYERVREYITYYISTHIQAKLNYQSPMGFRRLAA</sequence>